<dbReference type="Gene3D" id="3.30.559.10">
    <property type="entry name" value="Chloramphenicol acetyltransferase-like domain"/>
    <property type="match status" value="1"/>
</dbReference>
<evidence type="ECO:0000256" key="1">
    <source>
        <dbReference type="ARBA" id="ARBA00001938"/>
    </source>
</evidence>
<evidence type="ECO:0000256" key="4">
    <source>
        <dbReference type="ARBA" id="ARBA00022823"/>
    </source>
</evidence>
<dbReference type="Pfam" id="PF02817">
    <property type="entry name" value="E3_binding"/>
    <property type="match status" value="1"/>
</dbReference>
<evidence type="ECO:0000259" key="9">
    <source>
        <dbReference type="PROSITE" id="PS51826"/>
    </source>
</evidence>
<dbReference type="InterPro" id="IPR004167">
    <property type="entry name" value="PSBD"/>
</dbReference>
<evidence type="ECO:0000259" key="8">
    <source>
        <dbReference type="PROSITE" id="PS50968"/>
    </source>
</evidence>
<dbReference type="EMBL" id="FXBM01000001">
    <property type="protein sequence ID" value="SMH37832.1"/>
    <property type="molecule type" value="Genomic_DNA"/>
</dbReference>
<dbReference type="InterPro" id="IPR014276">
    <property type="entry name" value="2-oxoglutarate_DH_E2"/>
</dbReference>
<comment type="cofactor">
    <cofactor evidence="1 6">
        <name>(R)-lipoate</name>
        <dbReference type="ChEBI" id="CHEBI:83088"/>
    </cofactor>
</comment>
<dbReference type="OrthoDB" id="9805770at2"/>
<dbReference type="InterPro" id="IPR050743">
    <property type="entry name" value="2-oxoacid_DH_E2_comp"/>
</dbReference>
<dbReference type="InterPro" id="IPR011053">
    <property type="entry name" value="Single_hybrid_motif"/>
</dbReference>
<name>A0A1X7NJ62_9MICO</name>
<feature type="compositionally biased region" description="Low complexity" evidence="7">
    <location>
        <begin position="130"/>
        <end position="168"/>
    </location>
</feature>
<dbReference type="AlphaFoldDB" id="A0A1X7NJ62"/>
<evidence type="ECO:0000256" key="5">
    <source>
        <dbReference type="ARBA" id="ARBA00023315"/>
    </source>
</evidence>
<feature type="compositionally biased region" description="Acidic residues" evidence="7">
    <location>
        <begin position="89"/>
        <end position="104"/>
    </location>
</feature>
<dbReference type="Gene3D" id="4.10.320.10">
    <property type="entry name" value="E3-binding domain"/>
    <property type="match status" value="1"/>
</dbReference>
<evidence type="ECO:0000256" key="3">
    <source>
        <dbReference type="ARBA" id="ARBA00022679"/>
    </source>
</evidence>
<protein>
    <recommendedName>
        <fullName evidence="6">Dihydrolipoamide acetyltransferase component of pyruvate dehydrogenase complex</fullName>
        <ecNumber evidence="6">2.3.1.-</ecNumber>
    </recommendedName>
</protein>
<proteinExistence type="inferred from homology"/>
<dbReference type="PROSITE" id="PS00189">
    <property type="entry name" value="LIPOYL"/>
    <property type="match status" value="1"/>
</dbReference>
<dbReference type="SUPFAM" id="SSF47005">
    <property type="entry name" value="Peripheral subunit-binding domain of 2-oxo acid dehydrogenase complex"/>
    <property type="match status" value="1"/>
</dbReference>
<feature type="domain" description="Lipoyl-binding" evidence="8">
    <location>
        <begin position="2"/>
        <end position="77"/>
    </location>
</feature>
<dbReference type="STRING" id="1891671.SAMN06295885_1418"/>
<dbReference type="PANTHER" id="PTHR43178">
    <property type="entry name" value="DIHYDROLIPOAMIDE ACETYLTRANSFERASE COMPONENT OF PYRUVATE DEHYDROGENASE COMPLEX"/>
    <property type="match status" value="1"/>
</dbReference>
<dbReference type="InterPro" id="IPR000089">
    <property type="entry name" value="Biotin_lipoyl"/>
</dbReference>
<dbReference type="GO" id="GO:0031405">
    <property type="term" value="F:lipoic acid binding"/>
    <property type="evidence" value="ECO:0007669"/>
    <property type="project" value="TreeGrafter"/>
</dbReference>
<dbReference type="GO" id="GO:0016407">
    <property type="term" value="F:acetyltransferase activity"/>
    <property type="evidence" value="ECO:0007669"/>
    <property type="project" value="TreeGrafter"/>
</dbReference>
<dbReference type="Pfam" id="PF00364">
    <property type="entry name" value="Biotin_lipoyl"/>
    <property type="match status" value="1"/>
</dbReference>
<feature type="region of interest" description="Disordered" evidence="7">
    <location>
        <begin position="78"/>
        <end position="175"/>
    </location>
</feature>
<evidence type="ECO:0000256" key="7">
    <source>
        <dbReference type="SAM" id="MobiDB-lite"/>
    </source>
</evidence>
<evidence type="ECO:0000313" key="10">
    <source>
        <dbReference type="EMBL" id="SMH37832.1"/>
    </source>
</evidence>
<dbReference type="PANTHER" id="PTHR43178:SF5">
    <property type="entry name" value="LIPOAMIDE ACYLTRANSFERASE COMPONENT OF BRANCHED-CHAIN ALPHA-KETO ACID DEHYDROGENASE COMPLEX, MITOCHONDRIAL"/>
    <property type="match status" value="1"/>
</dbReference>
<dbReference type="InterPro" id="IPR001078">
    <property type="entry name" value="2-oxoacid_DH_actylTfrase"/>
</dbReference>
<feature type="compositionally biased region" description="Low complexity" evidence="7">
    <location>
        <begin position="215"/>
        <end position="235"/>
    </location>
</feature>
<feature type="region of interest" description="Disordered" evidence="7">
    <location>
        <begin position="215"/>
        <end position="245"/>
    </location>
</feature>
<keyword evidence="5 6" id="KW-0012">Acyltransferase</keyword>
<dbReference type="Gene3D" id="2.40.50.100">
    <property type="match status" value="1"/>
</dbReference>
<dbReference type="Pfam" id="PF00198">
    <property type="entry name" value="2-oxoacid_dh"/>
    <property type="match status" value="1"/>
</dbReference>
<dbReference type="PROSITE" id="PS50968">
    <property type="entry name" value="BIOTINYL_LIPOYL"/>
    <property type="match status" value="1"/>
</dbReference>
<dbReference type="InterPro" id="IPR003016">
    <property type="entry name" value="2-oxoA_DH_lipoyl-BS"/>
</dbReference>
<evidence type="ECO:0000256" key="2">
    <source>
        <dbReference type="ARBA" id="ARBA00007317"/>
    </source>
</evidence>
<evidence type="ECO:0000256" key="6">
    <source>
        <dbReference type="RuleBase" id="RU003423"/>
    </source>
</evidence>
<dbReference type="InterPro" id="IPR023213">
    <property type="entry name" value="CAT-like_dom_sf"/>
</dbReference>
<dbReference type="GO" id="GO:0005737">
    <property type="term" value="C:cytoplasm"/>
    <property type="evidence" value="ECO:0007669"/>
    <property type="project" value="TreeGrafter"/>
</dbReference>
<dbReference type="RefSeq" id="WP_085475801.1">
    <property type="nucleotide sequence ID" value="NZ_FXBM01000001.1"/>
</dbReference>
<dbReference type="NCBIfam" id="TIGR02927">
    <property type="entry name" value="SucB_Actino"/>
    <property type="match status" value="1"/>
</dbReference>
<accession>A0A1X7NJ62</accession>
<comment type="similarity">
    <text evidence="2 6">Belongs to the 2-oxoacid dehydrogenase family.</text>
</comment>
<feature type="domain" description="Peripheral subunit-binding (PSBD)" evidence="9">
    <location>
        <begin position="174"/>
        <end position="211"/>
    </location>
</feature>
<organism evidence="10 11">
    <name type="scientific">Rathayibacter oskolensis</name>
    <dbReference type="NCBI Taxonomy" id="1891671"/>
    <lineage>
        <taxon>Bacteria</taxon>
        <taxon>Bacillati</taxon>
        <taxon>Actinomycetota</taxon>
        <taxon>Actinomycetes</taxon>
        <taxon>Micrococcales</taxon>
        <taxon>Microbacteriaceae</taxon>
        <taxon>Rathayibacter</taxon>
    </lineage>
</organism>
<dbReference type="PROSITE" id="PS51826">
    <property type="entry name" value="PSBD"/>
    <property type="match status" value="1"/>
</dbReference>
<evidence type="ECO:0000313" key="11">
    <source>
        <dbReference type="Proteomes" id="UP000193711"/>
    </source>
</evidence>
<dbReference type="SUPFAM" id="SSF51230">
    <property type="entry name" value="Single hybrid motif"/>
    <property type="match status" value="1"/>
</dbReference>
<dbReference type="InterPro" id="IPR036625">
    <property type="entry name" value="E3-bd_dom_sf"/>
</dbReference>
<dbReference type="Proteomes" id="UP000193711">
    <property type="component" value="Unassembled WGS sequence"/>
</dbReference>
<sequence>MSESVSLPALGESVTEGTVTRWLKNVGDRVEVDEPLLEVSTDKVDTEIPSPIAGVIEEILVQEDETVEVGAELVRIGDGSGAAAPEPEAPAEEAPEVEAAEAEPTDVATPSVDSDSDDEAPAPAEPEPAPAAEKPAAPEVSAPAPSVPAPAAAAPAAAPAPAATPEPTDSNPGYVTPLVRKLASEHGIDLAGLTGTGVGGRIRKQDVLDAVEAAKSAPAPVSAPAAAAAKTARTPLETSPLRGTTQPMSRLRKVLAQRAVESMQSSAQLTSVVEVDVTAVARFRDSVKKSFQEKTGAKLSFLPFFALAAAEALKAYPVINSTLDGDSIVYPDHENISIAVDTERGLLTPVLKNAADLSLAQIASTIGDLAERTRNNKLKPDELAGGTFTLTNTGSRGALFDTPVVFLPQTAILGTGIVTKKPAVVQVDGQDAIAIRSTVYLALSYDHRTVDGADAARFLVAIKQRLEEGSFENDLGI</sequence>
<reference evidence="11" key="1">
    <citation type="submission" date="2017-04" db="EMBL/GenBank/DDBJ databases">
        <authorList>
            <person name="Varghese N."/>
            <person name="Submissions S."/>
        </authorList>
    </citation>
    <scope>NUCLEOTIDE SEQUENCE [LARGE SCALE GENOMIC DNA]</scope>
    <source>
        <strain evidence="11">VKM Ac-2121</strain>
    </source>
</reference>
<keyword evidence="4 6" id="KW-0450">Lipoyl</keyword>
<keyword evidence="3 6" id="KW-0808">Transferase</keyword>
<dbReference type="CDD" id="cd06849">
    <property type="entry name" value="lipoyl_domain"/>
    <property type="match status" value="1"/>
</dbReference>
<keyword evidence="11" id="KW-1185">Reference proteome</keyword>
<gene>
    <name evidence="10" type="ORF">SAMN06295885_1418</name>
</gene>
<dbReference type="SUPFAM" id="SSF52777">
    <property type="entry name" value="CoA-dependent acyltransferases"/>
    <property type="match status" value="1"/>
</dbReference>
<dbReference type="EC" id="2.3.1.-" evidence="6"/>